<organism evidence="11 12">
    <name type="scientific">Marinobacterium iners DSM 11526</name>
    <dbReference type="NCBI Taxonomy" id="1122198"/>
    <lineage>
        <taxon>Bacteria</taxon>
        <taxon>Pseudomonadati</taxon>
        <taxon>Pseudomonadota</taxon>
        <taxon>Gammaproteobacteria</taxon>
        <taxon>Oceanospirillales</taxon>
        <taxon>Oceanospirillaceae</taxon>
        <taxon>Marinobacterium</taxon>
    </lineage>
</organism>
<accession>A0A1H4GV91</accession>
<evidence type="ECO:0000256" key="4">
    <source>
        <dbReference type="ARBA" id="ARBA00022490"/>
    </source>
</evidence>
<evidence type="ECO:0000256" key="6">
    <source>
        <dbReference type="ARBA" id="ARBA00022723"/>
    </source>
</evidence>
<reference evidence="12" key="1">
    <citation type="submission" date="2016-10" db="EMBL/GenBank/DDBJ databases">
        <authorList>
            <person name="Varghese N."/>
            <person name="Submissions S."/>
        </authorList>
    </citation>
    <scope>NUCLEOTIDE SEQUENCE [LARGE SCALE GENOMIC DNA]</scope>
    <source>
        <strain evidence="12">DSM 11526</strain>
    </source>
</reference>
<dbReference type="GO" id="GO:0002949">
    <property type="term" value="P:tRNA threonylcarbamoyladenosine modification"/>
    <property type="evidence" value="ECO:0007669"/>
    <property type="project" value="InterPro"/>
</dbReference>
<dbReference type="GO" id="GO:0005737">
    <property type="term" value="C:cytoplasm"/>
    <property type="evidence" value="ECO:0007669"/>
    <property type="project" value="UniProtKB-SubCell"/>
</dbReference>
<dbReference type="GO" id="GO:0005524">
    <property type="term" value="F:ATP binding"/>
    <property type="evidence" value="ECO:0007669"/>
    <property type="project" value="UniProtKB-KW"/>
</dbReference>
<protein>
    <recommendedName>
        <fullName evidence="3">tRNA threonylcarbamoyladenosine biosynthesis protein TsaE</fullName>
    </recommendedName>
    <alternativeName>
        <fullName evidence="10">t(6)A37 threonylcarbamoyladenosine biosynthesis protein TsaE</fullName>
    </alternativeName>
</protein>
<evidence type="ECO:0000256" key="3">
    <source>
        <dbReference type="ARBA" id="ARBA00019010"/>
    </source>
</evidence>
<dbReference type="Proteomes" id="UP000242469">
    <property type="component" value="Unassembled WGS sequence"/>
</dbReference>
<evidence type="ECO:0000256" key="1">
    <source>
        <dbReference type="ARBA" id="ARBA00004496"/>
    </source>
</evidence>
<dbReference type="PANTHER" id="PTHR33540">
    <property type="entry name" value="TRNA THREONYLCARBAMOYLADENOSINE BIOSYNTHESIS PROTEIN TSAE"/>
    <property type="match status" value="1"/>
</dbReference>
<dbReference type="AlphaFoldDB" id="A0A1H4GV91"/>
<dbReference type="InterPro" id="IPR003442">
    <property type="entry name" value="T6A_TsaE"/>
</dbReference>
<keyword evidence="9" id="KW-0460">Magnesium</keyword>
<keyword evidence="8" id="KW-0067">ATP-binding</keyword>
<dbReference type="Pfam" id="PF02367">
    <property type="entry name" value="TsaE"/>
    <property type="match status" value="1"/>
</dbReference>
<keyword evidence="7" id="KW-0547">Nucleotide-binding</keyword>
<evidence type="ECO:0000256" key="9">
    <source>
        <dbReference type="ARBA" id="ARBA00022842"/>
    </source>
</evidence>
<evidence type="ECO:0000256" key="10">
    <source>
        <dbReference type="ARBA" id="ARBA00032441"/>
    </source>
</evidence>
<gene>
    <name evidence="11" type="ORF">SAMN02745729_12030</name>
</gene>
<dbReference type="FunFam" id="3.40.50.300:FF:000406">
    <property type="entry name" value="tRNA (N6-adenosine(37)-N6)-threonylcarbamoyltransferase complex ATPase TsaE"/>
    <property type="match status" value="1"/>
</dbReference>
<keyword evidence="4" id="KW-0963">Cytoplasm</keyword>
<evidence type="ECO:0000313" key="11">
    <source>
        <dbReference type="EMBL" id="SEB13000.1"/>
    </source>
</evidence>
<sequence>MGLTEGNKGMEFFLADEAEMVRCGEQLAQAVDAGGVVFLHGDLGMGKTTFSRGVLRGCGHQGSVKSPTYTLVEPYETPAGQVYHFDLYRLGDPEELEYLGIRDYFANDALCLIEWPEKGAGLLPTPDLEIQITVDGMGRRLSLVSNTQKGAAVADTLLKIRNTDTG</sequence>
<comment type="similarity">
    <text evidence="2">Belongs to the TsaE family.</text>
</comment>
<evidence type="ECO:0000256" key="5">
    <source>
        <dbReference type="ARBA" id="ARBA00022694"/>
    </source>
</evidence>
<proteinExistence type="inferred from homology"/>
<dbReference type="GO" id="GO:0046872">
    <property type="term" value="F:metal ion binding"/>
    <property type="evidence" value="ECO:0007669"/>
    <property type="project" value="UniProtKB-KW"/>
</dbReference>
<dbReference type="EMBL" id="FNRJ01000020">
    <property type="protein sequence ID" value="SEB13000.1"/>
    <property type="molecule type" value="Genomic_DNA"/>
</dbReference>
<dbReference type="NCBIfam" id="TIGR00150">
    <property type="entry name" value="T6A_YjeE"/>
    <property type="match status" value="1"/>
</dbReference>
<evidence type="ECO:0000256" key="7">
    <source>
        <dbReference type="ARBA" id="ARBA00022741"/>
    </source>
</evidence>
<evidence type="ECO:0000256" key="8">
    <source>
        <dbReference type="ARBA" id="ARBA00022840"/>
    </source>
</evidence>
<dbReference type="STRING" id="1122198.SAMN02745729_12030"/>
<name>A0A1H4GV91_9GAMM</name>
<dbReference type="Gene3D" id="3.40.50.300">
    <property type="entry name" value="P-loop containing nucleotide triphosphate hydrolases"/>
    <property type="match status" value="1"/>
</dbReference>
<keyword evidence="5" id="KW-0819">tRNA processing</keyword>
<dbReference type="SUPFAM" id="SSF52540">
    <property type="entry name" value="P-loop containing nucleoside triphosphate hydrolases"/>
    <property type="match status" value="1"/>
</dbReference>
<evidence type="ECO:0000256" key="2">
    <source>
        <dbReference type="ARBA" id="ARBA00007599"/>
    </source>
</evidence>
<evidence type="ECO:0000313" key="12">
    <source>
        <dbReference type="Proteomes" id="UP000242469"/>
    </source>
</evidence>
<dbReference type="PANTHER" id="PTHR33540:SF2">
    <property type="entry name" value="TRNA THREONYLCARBAMOYLADENOSINE BIOSYNTHESIS PROTEIN TSAE"/>
    <property type="match status" value="1"/>
</dbReference>
<keyword evidence="12" id="KW-1185">Reference proteome</keyword>
<dbReference type="InterPro" id="IPR027417">
    <property type="entry name" value="P-loop_NTPase"/>
</dbReference>
<keyword evidence="6" id="KW-0479">Metal-binding</keyword>
<comment type="subcellular location">
    <subcellularLocation>
        <location evidence="1">Cytoplasm</location>
    </subcellularLocation>
</comment>